<name>A0AAE0PBJ6_SORBR</name>
<dbReference type="AlphaFoldDB" id="A0AAE0PBJ6"/>
<reference evidence="2" key="1">
    <citation type="journal article" date="2023" name="Mol. Phylogenet. Evol.">
        <title>Genome-scale phylogeny and comparative genomics of the fungal order Sordariales.</title>
        <authorList>
            <person name="Hensen N."/>
            <person name="Bonometti L."/>
            <person name="Westerberg I."/>
            <person name="Brannstrom I.O."/>
            <person name="Guillou S."/>
            <person name="Cros-Aarteil S."/>
            <person name="Calhoun S."/>
            <person name="Haridas S."/>
            <person name="Kuo A."/>
            <person name="Mondo S."/>
            <person name="Pangilinan J."/>
            <person name="Riley R."/>
            <person name="LaButti K."/>
            <person name="Andreopoulos B."/>
            <person name="Lipzen A."/>
            <person name="Chen C."/>
            <person name="Yan M."/>
            <person name="Daum C."/>
            <person name="Ng V."/>
            <person name="Clum A."/>
            <person name="Steindorff A."/>
            <person name="Ohm R.A."/>
            <person name="Martin F."/>
            <person name="Silar P."/>
            <person name="Natvig D.O."/>
            <person name="Lalanne C."/>
            <person name="Gautier V."/>
            <person name="Ament-Velasquez S.L."/>
            <person name="Kruys A."/>
            <person name="Hutchinson M.I."/>
            <person name="Powell A.J."/>
            <person name="Barry K."/>
            <person name="Miller A.N."/>
            <person name="Grigoriev I.V."/>
            <person name="Debuchy R."/>
            <person name="Gladieux P."/>
            <person name="Hiltunen Thoren M."/>
            <person name="Johannesson H."/>
        </authorList>
    </citation>
    <scope>NUCLEOTIDE SEQUENCE</scope>
    <source>
        <strain evidence="2">FGSC 1904</strain>
    </source>
</reference>
<protein>
    <submittedName>
        <fullName evidence="2">Uncharacterized protein</fullName>
    </submittedName>
</protein>
<accession>A0AAE0PBJ6</accession>
<comment type="caution">
    <text evidence="2">The sequence shown here is derived from an EMBL/GenBank/DDBJ whole genome shotgun (WGS) entry which is preliminary data.</text>
</comment>
<gene>
    <name evidence="2" type="ORF">B0T20DRAFT_244399</name>
</gene>
<keyword evidence="3" id="KW-1185">Reference proteome</keyword>
<evidence type="ECO:0000256" key="1">
    <source>
        <dbReference type="SAM" id="MobiDB-lite"/>
    </source>
</evidence>
<dbReference type="EMBL" id="JAUTDP010000008">
    <property type="protein sequence ID" value="KAK3396869.1"/>
    <property type="molecule type" value="Genomic_DNA"/>
</dbReference>
<evidence type="ECO:0000313" key="2">
    <source>
        <dbReference type="EMBL" id="KAK3396869.1"/>
    </source>
</evidence>
<feature type="compositionally biased region" description="Low complexity" evidence="1">
    <location>
        <begin position="277"/>
        <end position="287"/>
    </location>
</feature>
<evidence type="ECO:0000313" key="3">
    <source>
        <dbReference type="Proteomes" id="UP001281003"/>
    </source>
</evidence>
<reference evidence="2" key="2">
    <citation type="submission" date="2023-07" db="EMBL/GenBank/DDBJ databases">
        <authorList>
            <consortium name="Lawrence Berkeley National Laboratory"/>
            <person name="Haridas S."/>
            <person name="Hensen N."/>
            <person name="Bonometti L."/>
            <person name="Westerberg I."/>
            <person name="Brannstrom I.O."/>
            <person name="Guillou S."/>
            <person name="Cros-Aarteil S."/>
            <person name="Calhoun S."/>
            <person name="Kuo A."/>
            <person name="Mondo S."/>
            <person name="Pangilinan J."/>
            <person name="Riley R."/>
            <person name="LaButti K."/>
            <person name="Andreopoulos B."/>
            <person name="Lipzen A."/>
            <person name="Chen C."/>
            <person name="Yanf M."/>
            <person name="Daum C."/>
            <person name="Ng V."/>
            <person name="Clum A."/>
            <person name="Steindorff A."/>
            <person name="Ohm R."/>
            <person name="Martin F."/>
            <person name="Silar P."/>
            <person name="Natvig D."/>
            <person name="Lalanne C."/>
            <person name="Gautier V."/>
            <person name="Ament-velasquez S.L."/>
            <person name="Kruys A."/>
            <person name="Hutchinson M.I."/>
            <person name="Powell A.J."/>
            <person name="Barry K."/>
            <person name="Miller A.N."/>
            <person name="Grigoriev I.V."/>
            <person name="Debuchy R."/>
            <person name="Gladieux P."/>
            <person name="Thoren M.H."/>
            <person name="Johannesson H."/>
        </authorList>
    </citation>
    <scope>NUCLEOTIDE SEQUENCE</scope>
    <source>
        <strain evidence="2">FGSC 1904</strain>
    </source>
</reference>
<dbReference type="Proteomes" id="UP001281003">
    <property type="component" value="Unassembled WGS sequence"/>
</dbReference>
<sequence length="299" mass="33081">MEIKREFRHDYVGRLCVVFQFPSHHSVSIKPGKKQTLVSFPLILLPPSSSPHKRCPGDRLHRKCVWRIARLSSVPLPLLMLTSINVHRPTALKATPCNAMPGSAPAGLGSLAGLSFSSETKHLGFGFLESRGSTWRCITVVLCSIQRSNGRCRNRTGKRCQGTACSVFHANLGETVSSSCNKKQKVTRAINRRVGGRFRVTIQWLASIHHLPTNANASARTLGRRRQHLERYGVTGNLRSFCAPENKHTGILPCYVRQLFLVIPHQQHSTPQNGRRLSLPSPASASAGIMGRMIQSNTE</sequence>
<organism evidence="2 3">
    <name type="scientific">Sordaria brevicollis</name>
    <dbReference type="NCBI Taxonomy" id="83679"/>
    <lineage>
        <taxon>Eukaryota</taxon>
        <taxon>Fungi</taxon>
        <taxon>Dikarya</taxon>
        <taxon>Ascomycota</taxon>
        <taxon>Pezizomycotina</taxon>
        <taxon>Sordariomycetes</taxon>
        <taxon>Sordariomycetidae</taxon>
        <taxon>Sordariales</taxon>
        <taxon>Sordariaceae</taxon>
        <taxon>Sordaria</taxon>
    </lineage>
</organism>
<proteinExistence type="predicted"/>
<feature type="region of interest" description="Disordered" evidence="1">
    <location>
        <begin position="267"/>
        <end position="299"/>
    </location>
</feature>